<dbReference type="PANTHER" id="PTHR47744:SF1">
    <property type="entry name" value="OS05G0526300 PROTEIN"/>
    <property type="match status" value="1"/>
</dbReference>
<evidence type="ECO:0000313" key="2">
    <source>
        <dbReference type="EMBL" id="PIA34299.1"/>
    </source>
</evidence>
<dbReference type="InParanoid" id="A0A2G5CST0"/>
<keyword evidence="3" id="KW-1185">Reference proteome</keyword>
<accession>A0A2G5CST0</accession>
<evidence type="ECO:0000313" key="3">
    <source>
        <dbReference type="Proteomes" id="UP000230069"/>
    </source>
</evidence>
<evidence type="ECO:0000259" key="1">
    <source>
        <dbReference type="PROSITE" id="PS50181"/>
    </source>
</evidence>
<dbReference type="SMART" id="SM00256">
    <property type="entry name" value="FBOX"/>
    <property type="match status" value="1"/>
</dbReference>
<dbReference type="STRING" id="218851.A0A2G5CST0"/>
<dbReference type="InterPro" id="IPR057039">
    <property type="entry name" value="At5g52880_ARM"/>
</dbReference>
<dbReference type="Pfam" id="PF12937">
    <property type="entry name" value="F-box-like"/>
    <property type="match status" value="1"/>
</dbReference>
<dbReference type="Proteomes" id="UP000230069">
    <property type="component" value="Unassembled WGS sequence"/>
</dbReference>
<dbReference type="InterPro" id="IPR001810">
    <property type="entry name" value="F-box_dom"/>
</dbReference>
<dbReference type="Pfam" id="PF24104">
    <property type="entry name" value="At5g52880_ARM"/>
    <property type="match status" value="1"/>
</dbReference>
<dbReference type="InterPro" id="IPR036047">
    <property type="entry name" value="F-box-like_dom_sf"/>
</dbReference>
<dbReference type="PROSITE" id="PS50181">
    <property type="entry name" value="FBOX"/>
    <property type="match status" value="1"/>
</dbReference>
<protein>
    <recommendedName>
        <fullName evidence="1">F-box domain-containing protein</fullName>
    </recommendedName>
</protein>
<dbReference type="SUPFAM" id="SSF81383">
    <property type="entry name" value="F-box domain"/>
    <property type="match status" value="1"/>
</dbReference>
<name>A0A2G5CST0_AQUCA</name>
<dbReference type="OrthoDB" id="10257471at2759"/>
<dbReference type="FunCoup" id="A0A2G5CST0">
    <property type="interactions" value="1212"/>
</dbReference>
<dbReference type="AlphaFoldDB" id="A0A2G5CST0"/>
<sequence length="297" mass="33928">MSEIVERYEKLQLRVYLFRENYYYYPSVCKELSFILRNAYSKVPKILQSILFQDTLAAFQFLPQVQTGYGMEAANLLLQATEVALPKHKRGLAATEFKHAVVAYKRRQKVHKDVEGSAQLPEDVLVHVFSFLDMHSLVAVGLVCRSWCSAANENKLWQSQYDIFFGCCNDDSKSKEQTSELAQKSTSSFNKKDERGLIIIDWREAFKQEYIGTSSWRFASNRGYCGICKSVVWISNMKCSNVHYGTNIANQQINSLSSQQVVEFLLQDSFSIDSTSDSDSDSEGSTSKLWAAYYCLQ</sequence>
<dbReference type="Gene3D" id="1.20.1280.50">
    <property type="match status" value="1"/>
</dbReference>
<reference evidence="2 3" key="1">
    <citation type="submission" date="2017-09" db="EMBL/GenBank/DDBJ databases">
        <title>WGS assembly of Aquilegia coerulea Goldsmith.</title>
        <authorList>
            <person name="Hodges S."/>
            <person name="Kramer E."/>
            <person name="Nordborg M."/>
            <person name="Tomkins J."/>
            <person name="Borevitz J."/>
            <person name="Derieg N."/>
            <person name="Yan J."/>
            <person name="Mihaltcheva S."/>
            <person name="Hayes R.D."/>
            <person name="Rokhsar D."/>
        </authorList>
    </citation>
    <scope>NUCLEOTIDE SEQUENCE [LARGE SCALE GENOMIC DNA]</scope>
    <source>
        <strain evidence="3">cv. Goldsmith</strain>
    </source>
</reference>
<dbReference type="EMBL" id="KZ305055">
    <property type="protein sequence ID" value="PIA34299.1"/>
    <property type="molecule type" value="Genomic_DNA"/>
</dbReference>
<dbReference type="PANTHER" id="PTHR47744">
    <property type="entry name" value="OS05G0526300 PROTEIN"/>
    <property type="match status" value="1"/>
</dbReference>
<proteinExistence type="predicted"/>
<gene>
    <name evidence="2" type="ORF">AQUCO_03800114v1</name>
</gene>
<organism evidence="2 3">
    <name type="scientific">Aquilegia coerulea</name>
    <name type="common">Rocky mountain columbine</name>
    <dbReference type="NCBI Taxonomy" id="218851"/>
    <lineage>
        <taxon>Eukaryota</taxon>
        <taxon>Viridiplantae</taxon>
        <taxon>Streptophyta</taxon>
        <taxon>Embryophyta</taxon>
        <taxon>Tracheophyta</taxon>
        <taxon>Spermatophyta</taxon>
        <taxon>Magnoliopsida</taxon>
        <taxon>Ranunculales</taxon>
        <taxon>Ranunculaceae</taxon>
        <taxon>Thalictroideae</taxon>
        <taxon>Aquilegia</taxon>
    </lineage>
</organism>
<feature type="domain" description="F-box" evidence="1">
    <location>
        <begin position="114"/>
        <end position="160"/>
    </location>
</feature>